<proteinExistence type="predicted"/>
<reference evidence="1" key="2">
    <citation type="submission" date="2020-06" db="EMBL/GenBank/DDBJ databases">
        <title>Helianthus annuus Genome sequencing and assembly Release 2.</title>
        <authorList>
            <person name="Gouzy J."/>
            <person name="Langlade N."/>
            <person name="Munos S."/>
        </authorList>
    </citation>
    <scope>NUCLEOTIDE SEQUENCE</scope>
    <source>
        <tissue evidence="1">Leaves</tissue>
    </source>
</reference>
<evidence type="ECO:0000313" key="1">
    <source>
        <dbReference type="EMBL" id="KAF5806845.1"/>
    </source>
</evidence>
<evidence type="ECO:0000313" key="2">
    <source>
        <dbReference type="Proteomes" id="UP000215914"/>
    </source>
</evidence>
<dbReference type="EMBL" id="MNCJ02000320">
    <property type="protein sequence ID" value="KAF5806845.1"/>
    <property type="molecule type" value="Genomic_DNA"/>
</dbReference>
<gene>
    <name evidence="1" type="ORF">HanXRQr2_Chr05g0226351</name>
</gene>
<protein>
    <submittedName>
        <fullName evidence="1">Uncharacterized protein</fullName>
    </submittedName>
</protein>
<accession>A0A9K3J309</accession>
<sequence>MVLIPSGWLFGKEGPVGPTIIIIIIITNSPNTWLGQTQVHHHILWLRWA</sequence>
<organism evidence="1 2">
    <name type="scientific">Helianthus annuus</name>
    <name type="common">Common sunflower</name>
    <dbReference type="NCBI Taxonomy" id="4232"/>
    <lineage>
        <taxon>Eukaryota</taxon>
        <taxon>Viridiplantae</taxon>
        <taxon>Streptophyta</taxon>
        <taxon>Embryophyta</taxon>
        <taxon>Tracheophyta</taxon>
        <taxon>Spermatophyta</taxon>
        <taxon>Magnoliopsida</taxon>
        <taxon>eudicotyledons</taxon>
        <taxon>Gunneridae</taxon>
        <taxon>Pentapetalae</taxon>
        <taxon>asterids</taxon>
        <taxon>campanulids</taxon>
        <taxon>Asterales</taxon>
        <taxon>Asteraceae</taxon>
        <taxon>Asteroideae</taxon>
        <taxon>Heliantheae alliance</taxon>
        <taxon>Heliantheae</taxon>
        <taxon>Helianthus</taxon>
    </lineage>
</organism>
<dbReference type="AlphaFoldDB" id="A0A9K3J309"/>
<name>A0A9K3J309_HELAN</name>
<reference evidence="1" key="1">
    <citation type="journal article" date="2017" name="Nature">
        <title>The sunflower genome provides insights into oil metabolism, flowering and Asterid evolution.</title>
        <authorList>
            <person name="Badouin H."/>
            <person name="Gouzy J."/>
            <person name="Grassa C.J."/>
            <person name="Murat F."/>
            <person name="Staton S.E."/>
            <person name="Cottret L."/>
            <person name="Lelandais-Briere C."/>
            <person name="Owens G.L."/>
            <person name="Carrere S."/>
            <person name="Mayjonade B."/>
            <person name="Legrand L."/>
            <person name="Gill N."/>
            <person name="Kane N.C."/>
            <person name="Bowers J.E."/>
            <person name="Hubner S."/>
            <person name="Bellec A."/>
            <person name="Berard A."/>
            <person name="Berges H."/>
            <person name="Blanchet N."/>
            <person name="Boniface M.C."/>
            <person name="Brunel D."/>
            <person name="Catrice O."/>
            <person name="Chaidir N."/>
            <person name="Claudel C."/>
            <person name="Donnadieu C."/>
            <person name="Faraut T."/>
            <person name="Fievet G."/>
            <person name="Helmstetter N."/>
            <person name="King M."/>
            <person name="Knapp S.J."/>
            <person name="Lai Z."/>
            <person name="Le Paslier M.C."/>
            <person name="Lippi Y."/>
            <person name="Lorenzon L."/>
            <person name="Mandel J.R."/>
            <person name="Marage G."/>
            <person name="Marchand G."/>
            <person name="Marquand E."/>
            <person name="Bret-Mestries E."/>
            <person name="Morien E."/>
            <person name="Nambeesan S."/>
            <person name="Nguyen T."/>
            <person name="Pegot-Espagnet P."/>
            <person name="Pouilly N."/>
            <person name="Raftis F."/>
            <person name="Sallet E."/>
            <person name="Schiex T."/>
            <person name="Thomas J."/>
            <person name="Vandecasteele C."/>
            <person name="Vares D."/>
            <person name="Vear F."/>
            <person name="Vautrin S."/>
            <person name="Crespi M."/>
            <person name="Mangin B."/>
            <person name="Burke J.M."/>
            <person name="Salse J."/>
            <person name="Munos S."/>
            <person name="Vincourt P."/>
            <person name="Rieseberg L.H."/>
            <person name="Langlade N.B."/>
        </authorList>
    </citation>
    <scope>NUCLEOTIDE SEQUENCE</scope>
    <source>
        <tissue evidence="1">Leaves</tissue>
    </source>
</reference>
<keyword evidence="2" id="KW-1185">Reference proteome</keyword>
<dbReference type="Proteomes" id="UP000215914">
    <property type="component" value="Unassembled WGS sequence"/>
</dbReference>
<comment type="caution">
    <text evidence="1">The sequence shown here is derived from an EMBL/GenBank/DDBJ whole genome shotgun (WGS) entry which is preliminary data.</text>
</comment>
<dbReference type="Gramene" id="mRNA:HanXRQr2_Chr05g0226351">
    <property type="protein sequence ID" value="CDS:HanXRQr2_Chr05g0226351.1"/>
    <property type="gene ID" value="HanXRQr2_Chr05g0226351"/>
</dbReference>